<feature type="domain" description="HTH cro/C1-type" evidence="4">
    <location>
        <begin position="37"/>
        <end position="71"/>
    </location>
</feature>
<evidence type="ECO:0000256" key="2">
    <source>
        <dbReference type="ARBA" id="ARBA00023125"/>
    </source>
</evidence>
<dbReference type="InterPro" id="IPR001387">
    <property type="entry name" value="Cro/C1-type_HTH"/>
</dbReference>
<gene>
    <name evidence="5" type="ORF">MOX91_00100</name>
</gene>
<keyword evidence="6" id="KW-1185">Reference proteome</keyword>
<keyword evidence="3" id="KW-0804">Transcription</keyword>
<dbReference type="PROSITE" id="PS50943">
    <property type="entry name" value="HTH_CROC1"/>
    <property type="match status" value="1"/>
</dbReference>
<evidence type="ECO:0000313" key="6">
    <source>
        <dbReference type="Proteomes" id="UP001275932"/>
    </source>
</evidence>
<dbReference type="Gene3D" id="1.10.260.40">
    <property type="entry name" value="lambda repressor-like DNA-binding domains"/>
    <property type="match status" value="1"/>
</dbReference>
<dbReference type="Proteomes" id="UP001275932">
    <property type="component" value="Unassembled WGS sequence"/>
</dbReference>
<dbReference type="Pfam" id="PF01381">
    <property type="entry name" value="HTH_3"/>
    <property type="match status" value="1"/>
</dbReference>
<dbReference type="PANTHER" id="PTHR36511">
    <property type="entry name" value="MERR FAMILY BACTERIAL REGULATORY PROTEIN"/>
    <property type="match status" value="1"/>
</dbReference>
<dbReference type="InterPro" id="IPR052359">
    <property type="entry name" value="HTH-type_reg/antitoxin"/>
</dbReference>
<proteinExistence type="predicted"/>
<keyword evidence="2" id="KW-0238">DNA-binding</keyword>
<dbReference type="RefSeq" id="WP_370396035.1">
    <property type="nucleotide sequence ID" value="NZ_JALBUT010000001.1"/>
</dbReference>
<dbReference type="PANTHER" id="PTHR36511:SF4">
    <property type="entry name" value="ANTITOXIN MQSA"/>
    <property type="match status" value="1"/>
</dbReference>
<dbReference type="SUPFAM" id="SSF47413">
    <property type="entry name" value="lambda repressor-like DNA-binding domains"/>
    <property type="match status" value="1"/>
</dbReference>
<name>A0ABU4WDF7_9BACT</name>
<dbReference type="InterPro" id="IPR010982">
    <property type="entry name" value="Lambda_DNA-bd_dom_sf"/>
</dbReference>
<keyword evidence="1" id="KW-0805">Transcription regulation</keyword>
<dbReference type="CDD" id="cd00093">
    <property type="entry name" value="HTH_XRE"/>
    <property type="match status" value="1"/>
</dbReference>
<evidence type="ECO:0000256" key="3">
    <source>
        <dbReference type="ARBA" id="ARBA00023163"/>
    </source>
</evidence>
<dbReference type="EMBL" id="JALBUT010000001">
    <property type="protein sequence ID" value="MDX8414586.1"/>
    <property type="molecule type" value="Genomic_DNA"/>
</dbReference>
<protein>
    <submittedName>
        <fullName evidence="5">Helix-turn-helix domain-containing protein</fullName>
    </submittedName>
</protein>
<evidence type="ECO:0000313" key="5">
    <source>
        <dbReference type="EMBL" id="MDX8414586.1"/>
    </source>
</evidence>
<evidence type="ECO:0000256" key="1">
    <source>
        <dbReference type="ARBA" id="ARBA00023015"/>
    </source>
</evidence>
<organism evidence="5 6">
    <name type="scientific">Intestinicryptomonas porci</name>
    <dbReference type="NCBI Taxonomy" id="2926320"/>
    <lineage>
        <taxon>Bacteria</taxon>
        <taxon>Pseudomonadati</taxon>
        <taxon>Verrucomicrobiota</taxon>
        <taxon>Opitutia</taxon>
        <taxon>Opitutales</taxon>
        <taxon>Intestinicryptomonaceae</taxon>
        <taxon>Intestinicryptomonas</taxon>
    </lineage>
</organism>
<accession>A0ABU4WDF7</accession>
<reference evidence="5 6" key="1">
    <citation type="submission" date="2022-03" db="EMBL/GenBank/DDBJ databases">
        <title>Novel taxa within the pig intestine.</title>
        <authorList>
            <person name="Wylensek D."/>
            <person name="Bishof K."/>
            <person name="Afrizal A."/>
            <person name="Clavel T."/>
        </authorList>
    </citation>
    <scope>NUCLEOTIDE SEQUENCE [LARGE SCALE GENOMIC DNA]</scope>
    <source>
        <strain evidence="5 6">CLA-KB-P66</strain>
    </source>
</reference>
<sequence>MDKEIFDGIMEGLKEAIEIEQGKRKPISVVEIFPEPKAVRKQLNLSQPKFAKFIGVKTDTLRNWEYGRRRIPATARRLLYIAQKHPEIILEMTNMK</sequence>
<evidence type="ECO:0000259" key="4">
    <source>
        <dbReference type="PROSITE" id="PS50943"/>
    </source>
</evidence>
<comment type="caution">
    <text evidence="5">The sequence shown here is derived from an EMBL/GenBank/DDBJ whole genome shotgun (WGS) entry which is preliminary data.</text>
</comment>